<name>A0ABV9TBZ7_9GAMM</name>
<comment type="caution">
    <text evidence="7">The sequence shown here is derived from an EMBL/GenBank/DDBJ whole genome shotgun (WGS) entry which is preliminary data.</text>
</comment>
<dbReference type="SUPFAM" id="SSF161070">
    <property type="entry name" value="SNF-like"/>
    <property type="match status" value="1"/>
</dbReference>
<feature type="transmembrane region" description="Helical" evidence="6">
    <location>
        <begin position="333"/>
        <end position="352"/>
    </location>
</feature>
<evidence type="ECO:0000313" key="7">
    <source>
        <dbReference type="EMBL" id="MFC4892688.1"/>
    </source>
</evidence>
<dbReference type="EMBL" id="JBHSJH010000002">
    <property type="protein sequence ID" value="MFC4892688.1"/>
    <property type="molecule type" value="Genomic_DNA"/>
</dbReference>
<keyword evidence="5 6" id="KW-0472">Membrane</keyword>
<feature type="transmembrane region" description="Helical" evidence="6">
    <location>
        <begin position="303"/>
        <end position="321"/>
    </location>
</feature>
<feature type="transmembrane region" description="Helical" evidence="6">
    <location>
        <begin position="358"/>
        <end position="379"/>
    </location>
</feature>
<sequence length="456" mass="51507">MNIKQTSISLIIGIISSSICFSFGFFSSVYTYNGWSFFLTYTILTLILSLPVSLTATFLEKKYPNITTHSELTKKLSNTSKLTPLSLLITGILLILLSVILFEVSTYVLDFFDNVPAINRLGQSPLVYDNNLIIYSILTLIFLIITLIAISAAKGKFNIDKILEVLSHTSLYLLVILVLLTIKIPNVHIGIESFFSMTPNISYNFKNMLAMAAVYAILSNFISIILYKTIIEVKSDDAYPNIKKTSIKSVIYTIIFSFVLCMVTYALIGKDVTTINFSTDAQAINVFSIIKDSNPGQYLLLEVIYITLNLITLLIGINYLVKISKNSTIRLASLIIPFVMAIALVNSGIFFLDFSDLFILHIVIFYIFLFDIFVVGWLYDAQKLSYEMLKESNLKVSAFFNISLRIIIPAICIYILLGYIFNNLNLLAQIAVTIILLVIYIAKGSYFKKRFNQRRF</sequence>
<dbReference type="PROSITE" id="PS50267">
    <property type="entry name" value="NA_NEUROTRAN_SYMP_3"/>
    <property type="match status" value="1"/>
</dbReference>
<accession>A0ABV9TBZ7</accession>
<keyword evidence="8" id="KW-1185">Reference proteome</keyword>
<proteinExistence type="predicted"/>
<gene>
    <name evidence="7" type="ORF">ACFPDQ_06455</name>
</gene>
<evidence type="ECO:0000313" key="8">
    <source>
        <dbReference type="Proteomes" id="UP001595926"/>
    </source>
</evidence>
<organism evidence="7 8">
    <name type="scientific">Pseudofrancisella aestuarii</name>
    <dbReference type="NCBI Taxonomy" id="2670347"/>
    <lineage>
        <taxon>Bacteria</taxon>
        <taxon>Pseudomonadati</taxon>
        <taxon>Pseudomonadota</taxon>
        <taxon>Gammaproteobacteria</taxon>
        <taxon>Thiotrichales</taxon>
        <taxon>Francisellaceae</taxon>
        <taxon>Pseudofrancisella</taxon>
    </lineage>
</organism>
<dbReference type="InterPro" id="IPR000175">
    <property type="entry name" value="Na/ntran_symport"/>
</dbReference>
<evidence type="ECO:0000256" key="4">
    <source>
        <dbReference type="ARBA" id="ARBA00022989"/>
    </source>
</evidence>
<feature type="transmembrane region" description="Helical" evidence="6">
    <location>
        <begin position="209"/>
        <end position="230"/>
    </location>
</feature>
<feature type="transmembrane region" description="Helical" evidence="6">
    <location>
        <begin position="426"/>
        <end position="446"/>
    </location>
</feature>
<feature type="transmembrane region" description="Helical" evidence="6">
    <location>
        <begin position="132"/>
        <end position="150"/>
    </location>
</feature>
<dbReference type="Proteomes" id="UP001595926">
    <property type="component" value="Unassembled WGS sequence"/>
</dbReference>
<comment type="subcellular location">
    <subcellularLocation>
        <location evidence="1">Membrane</location>
        <topology evidence="1">Multi-pass membrane protein</topology>
    </subcellularLocation>
</comment>
<feature type="transmembrane region" description="Helical" evidence="6">
    <location>
        <begin position="38"/>
        <end position="59"/>
    </location>
</feature>
<feature type="transmembrane region" description="Helical" evidence="6">
    <location>
        <begin position="399"/>
        <end position="420"/>
    </location>
</feature>
<dbReference type="RefSeq" id="WP_119330044.1">
    <property type="nucleotide sequence ID" value="NZ_JBHSJH010000002.1"/>
</dbReference>
<reference evidence="8" key="1">
    <citation type="journal article" date="2019" name="Int. J. Syst. Evol. Microbiol.">
        <title>The Global Catalogue of Microorganisms (GCM) 10K type strain sequencing project: providing services to taxonomists for standard genome sequencing and annotation.</title>
        <authorList>
            <consortium name="The Broad Institute Genomics Platform"/>
            <consortium name="The Broad Institute Genome Sequencing Center for Infectious Disease"/>
            <person name="Wu L."/>
            <person name="Ma J."/>
        </authorList>
    </citation>
    <scope>NUCLEOTIDE SEQUENCE [LARGE SCALE GENOMIC DNA]</scope>
    <source>
        <strain evidence="8">CGMCC 1.13718</strain>
    </source>
</reference>
<evidence type="ECO:0000256" key="6">
    <source>
        <dbReference type="SAM" id="Phobius"/>
    </source>
</evidence>
<evidence type="ECO:0000256" key="3">
    <source>
        <dbReference type="ARBA" id="ARBA00022692"/>
    </source>
</evidence>
<protein>
    <submittedName>
        <fullName evidence="7">Uncharacterized protein</fullName>
    </submittedName>
</protein>
<evidence type="ECO:0000256" key="5">
    <source>
        <dbReference type="ARBA" id="ARBA00023136"/>
    </source>
</evidence>
<feature type="transmembrane region" description="Helical" evidence="6">
    <location>
        <begin position="7"/>
        <end position="26"/>
    </location>
</feature>
<evidence type="ECO:0000256" key="1">
    <source>
        <dbReference type="ARBA" id="ARBA00004141"/>
    </source>
</evidence>
<keyword evidence="3 6" id="KW-0812">Transmembrane</keyword>
<keyword evidence="2" id="KW-0813">Transport</keyword>
<dbReference type="InterPro" id="IPR037272">
    <property type="entry name" value="SNS_sf"/>
</dbReference>
<feature type="transmembrane region" description="Helical" evidence="6">
    <location>
        <begin position="171"/>
        <end position="189"/>
    </location>
</feature>
<keyword evidence="4 6" id="KW-1133">Transmembrane helix</keyword>
<evidence type="ECO:0000256" key="2">
    <source>
        <dbReference type="ARBA" id="ARBA00022448"/>
    </source>
</evidence>
<feature type="transmembrane region" description="Helical" evidence="6">
    <location>
        <begin position="82"/>
        <end position="102"/>
    </location>
</feature>
<feature type="transmembrane region" description="Helical" evidence="6">
    <location>
        <begin position="250"/>
        <end position="268"/>
    </location>
</feature>